<gene>
    <name evidence="3" type="ORF">GVO57_02420</name>
</gene>
<dbReference type="EMBL" id="CP047895">
    <property type="protein sequence ID" value="QHL89886.1"/>
    <property type="molecule type" value="Genomic_DNA"/>
</dbReference>
<evidence type="ECO:0000313" key="3">
    <source>
        <dbReference type="EMBL" id="QHL89886.1"/>
    </source>
</evidence>
<dbReference type="AlphaFoldDB" id="A0A7Z2NU43"/>
<keyword evidence="4" id="KW-1185">Reference proteome</keyword>
<dbReference type="InterPro" id="IPR029069">
    <property type="entry name" value="HotDog_dom_sf"/>
</dbReference>
<accession>A0A7Z2NU43</accession>
<dbReference type="Pfam" id="PF13622">
    <property type="entry name" value="4HBT_3"/>
    <property type="match status" value="1"/>
</dbReference>
<dbReference type="Proteomes" id="UP000464468">
    <property type="component" value="Chromosome"/>
</dbReference>
<protein>
    <submittedName>
        <fullName evidence="3">Thioesterase family protein</fullName>
    </submittedName>
</protein>
<evidence type="ECO:0000259" key="2">
    <source>
        <dbReference type="Pfam" id="PF20789"/>
    </source>
</evidence>
<dbReference type="InterPro" id="IPR049449">
    <property type="entry name" value="TesB_ACOT8-like_N"/>
</dbReference>
<reference evidence="3 4" key="1">
    <citation type="submission" date="2020-01" db="EMBL/GenBank/DDBJ databases">
        <title>Sphingomonas sp. C33 whole genome sequece.</title>
        <authorList>
            <person name="Park C."/>
        </authorList>
    </citation>
    <scope>NUCLEOTIDE SEQUENCE [LARGE SCALE GENOMIC DNA]</scope>
    <source>
        <strain evidence="3 4">C33</strain>
    </source>
</reference>
<dbReference type="InterPro" id="IPR042171">
    <property type="entry name" value="Acyl-CoA_hotdog"/>
</dbReference>
<feature type="domain" description="Acyl-CoA thioesterase-like N-terminal HotDog" evidence="1">
    <location>
        <begin position="46"/>
        <end position="129"/>
    </location>
</feature>
<evidence type="ECO:0000313" key="4">
    <source>
        <dbReference type="Proteomes" id="UP000464468"/>
    </source>
</evidence>
<proteinExistence type="predicted"/>
<organism evidence="3 4">
    <name type="scientific">Sphingomonas changnyeongensis</name>
    <dbReference type="NCBI Taxonomy" id="2698679"/>
    <lineage>
        <taxon>Bacteria</taxon>
        <taxon>Pseudomonadati</taxon>
        <taxon>Pseudomonadota</taxon>
        <taxon>Alphaproteobacteria</taxon>
        <taxon>Sphingomonadales</taxon>
        <taxon>Sphingomonadaceae</taxon>
        <taxon>Sphingomonas</taxon>
    </lineage>
</organism>
<dbReference type="InterPro" id="IPR049450">
    <property type="entry name" value="ACOT8-like_C"/>
</dbReference>
<dbReference type="RefSeq" id="WP_160591536.1">
    <property type="nucleotide sequence ID" value="NZ_CP047895.1"/>
</dbReference>
<feature type="domain" description="Acyl-CoA thioesterase-like C-terminal" evidence="2">
    <location>
        <begin position="149"/>
        <end position="282"/>
    </location>
</feature>
<dbReference type="KEGG" id="schy:GVO57_02420"/>
<sequence length="285" mass="29313">MSTAPAIGAAQGADGTSQPTGFGALIAALTPLDRADGSTAGLTTELPENWTQGRTAYGGLSAALCVEAARRMAADLPPLRSGQFAFAGPAAGRLDIRPELVRRGRSAATMAVALDGDQGPAVRALLTYGAARDSRVGHDSLAAPDVAGPDDCPAFFPSGGGPRFAANMEMRLAAGNRPLAGGDPAFWLWVRHRAPDGADPLTALVALADSPPPAAMVGFPAPAPISTMTWTLDLLGDPGDDPGVWRLLHSVSEQAGHGYSAQAMTLWDADRRPLAVARQMVALFT</sequence>
<dbReference type="SUPFAM" id="SSF54637">
    <property type="entry name" value="Thioesterase/thiol ester dehydrase-isomerase"/>
    <property type="match status" value="2"/>
</dbReference>
<dbReference type="Pfam" id="PF20789">
    <property type="entry name" value="4HBT_3C"/>
    <property type="match status" value="1"/>
</dbReference>
<dbReference type="Gene3D" id="2.40.160.210">
    <property type="entry name" value="Acyl-CoA thioesterase, double hotdog domain"/>
    <property type="match status" value="1"/>
</dbReference>
<evidence type="ECO:0000259" key="1">
    <source>
        <dbReference type="Pfam" id="PF13622"/>
    </source>
</evidence>
<name>A0A7Z2NU43_9SPHN</name>